<dbReference type="GeneID" id="114574889"/>
<dbReference type="OrthoDB" id="5987630at2759"/>
<dbReference type="KEGG" id="epa:114574889"/>
<dbReference type="EnsemblMetazoa" id="XM_028658546.1">
    <property type="protein sequence ID" value="XP_028514347.1"/>
    <property type="gene ID" value="LOC114574889"/>
</dbReference>
<sequence length="174" mass="19087">MYVECTNALPPSTVKIAPVKSASGDIITDGGKQMERWAEQYQQLYSWESIVTIAAESINLLPVMDELYDPPSLEKLSKAIDTLVNGKAPDSHGIPPEVITTASVLGGRVVGPRDMRDANITTLYKKKRESSDCNNYRGISLLSIVGKVFASSKDDSLMRDSVRYDGSSSERRLT</sequence>
<evidence type="ECO:0000313" key="2">
    <source>
        <dbReference type="Proteomes" id="UP000887567"/>
    </source>
</evidence>
<dbReference type="RefSeq" id="XP_028514347.1">
    <property type="nucleotide sequence ID" value="XM_028658546.1"/>
</dbReference>
<name>A0A913YIK8_EXADI</name>
<dbReference type="AlphaFoldDB" id="A0A913YIK8"/>
<dbReference type="PANTHER" id="PTHR19446">
    <property type="entry name" value="REVERSE TRANSCRIPTASES"/>
    <property type="match status" value="1"/>
</dbReference>
<reference evidence="1" key="1">
    <citation type="submission" date="2022-11" db="UniProtKB">
        <authorList>
            <consortium name="EnsemblMetazoa"/>
        </authorList>
    </citation>
    <scope>IDENTIFICATION</scope>
</reference>
<accession>A0A913YIK8</accession>
<evidence type="ECO:0000313" key="1">
    <source>
        <dbReference type="EnsemblMetazoa" id="XP_028514347.1"/>
    </source>
</evidence>
<proteinExistence type="predicted"/>
<dbReference type="OMA" id="EXHFRES"/>
<keyword evidence="2" id="KW-1185">Reference proteome</keyword>
<organism evidence="1 2">
    <name type="scientific">Exaiptasia diaphana</name>
    <name type="common">Tropical sea anemone</name>
    <name type="synonym">Aiptasia pulchella</name>
    <dbReference type="NCBI Taxonomy" id="2652724"/>
    <lineage>
        <taxon>Eukaryota</taxon>
        <taxon>Metazoa</taxon>
        <taxon>Cnidaria</taxon>
        <taxon>Anthozoa</taxon>
        <taxon>Hexacorallia</taxon>
        <taxon>Actiniaria</taxon>
        <taxon>Aiptasiidae</taxon>
        <taxon>Exaiptasia</taxon>
    </lineage>
</organism>
<protein>
    <submittedName>
        <fullName evidence="1">Uncharacterized protein</fullName>
    </submittedName>
</protein>
<dbReference type="Proteomes" id="UP000887567">
    <property type="component" value="Unplaced"/>
</dbReference>